<accession>A0A561EC70</accession>
<dbReference type="InterPro" id="IPR010985">
    <property type="entry name" value="Ribbon_hlx_hlx"/>
</dbReference>
<dbReference type="Gene3D" id="6.10.10.120">
    <property type="entry name" value="Antitoxin ParD1-like"/>
    <property type="match status" value="1"/>
</dbReference>
<dbReference type="CDD" id="cd22231">
    <property type="entry name" value="RHH_NikR_HicB-like"/>
    <property type="match status" value="1"/>
</dbReference>
<gene>
    <name evidence="3" type="ORF">BKA23_2033</name>
</gene>
<evidence type="ECO:0000256" key="1">
    <source>
        <dbReference type="ARBA" id="ARBA00008580"/>
    </source>
</evidence>
<evidence type="ECO:0000313" key="4">
    <source>
        <dbReference type="Proteomes" id="UP000318297"/>
    </source>
</evidence>
<keyword evidence="2" id="KW-1277">Toxin-antitoxin system</keyword>
<dbReference type="PANTHER" id="PTHR36582">
    <property type="entry name" value="ANTITOXIN PARD"/>
    <property type="match status" value="1"/>
</dbReference>
<dbReference type="SUPFAM" id="SSF47598">
    <property type="entry name" value="Ribbon-helix-helix"/>
    <property type="match status" value="1"/>
</dbReference>
<dbReference type="AlphaFoldDB" id="A0A561EC70"/>
<name>A0A561EC70_9MICO</name>
<dbReference type="NCBIfam" id="TIGR02606">
    <property type="entry name" value="antidote_CC2985"/>
    <property type="match status" value="1"/>
</dbReference>
<dbReference type="InterPro" id="IPR022789">
    <property type="entry name" value="ParD"/>
</dbReference>
<organism evidence="3 4">
    <name type="scientific">Rudaeicoccus suwonensis</name>
    <dbReference type="NCBI Taxonomy" id="657409"/>
    <lineage>
        <taxon>Bacteria</taxon>
        <taxon>Bacillati</taxon>
        <taxon>Actinomycetota</taxon>
        <taxon>Actinomycetes</taxon>
        <taxon>Micrococcales</taxon>
        <taxon>Dermacoccaceae</taxon>
        <taxon>Rudaeicoccus</taxon>
    </lineage>
</organism>
<dbReference type="GO" id="GO:0006355">
    <property type="term" value="P:regulation of DNA-templated transcription"/>
    <property type="evidence" value="ECO:0007669"/>
    <property type="project" value="InterPro"/>
</dbReference>
<dbReference type="Pfam" id="PF03693">
    <property type="entry name" value="ParD_antitoxin"/>
    <property type="match status" value="1"/>
</dbReference>
<dbReference type="InterPro" id="IPR038296">
    <property type="entry name" value="ParD_sf"/>
</dbReference>
<protein>
    <submittedName>
        <fullName evidence="3">Antitoxin ParD1/3/4</fullName>
    </submittedName>
</protein>
<comment type="caution">
    <text evidence="3">The sequence shown here is derived from an EMBL/GenBank/DDBJ whole genome shotgun (WGS) entry which is preliminary data.</text>
</comment>
<keyword evidence="4" id="KW-1185">Reference proteome</keyword>
<sequence>MASPANSWHHLRMDQNISIGLDDHLVDFMARAVESGRYRSASDVVCASLRLLQDRETQMASLRAAIIAGEASGPLEAFDFDHFLASKNG</sequence>
<dbReference type="PANTHER" id="PTHR36582:SF2">
    <property type="entry name" value="ANTITOXIN PARD"/>
    <property type="match status" value="1"/>
</dbReference>
<evidence type="ECO:0000256" key="2">
    <source>
        <dbReference type="ARBA" id="ARBA00022649"/>
    </source>
</evidence>
<dbReference type="EMBL" id="VIVQ01000001">
    <property type="protein sequence ID" value="TWE13204.1"/>
    <property type="molecule type" value="Genomic_DNA"/>
</dbReference>
<dbReference type="Proteomes" id="UP000318297">
    <property type="component" value="Unassembled WGS sequence"/>
</dbReference>
<evidence type="ECO:0000313" key="3">
    <source>
        <dbReference type="EMBL" id="TWE13204.1"/>
    </source>
</evidence>
<comment type="similarity">
    <text evidence="1">Belongs to the ParD antitoxin family.</text>
</comment>
<proteinExistence type="inferred from homology"/>
<reference evidence="3 4" key="1">
    <citation type="submission" date="2019-06" db="EMBL/GenBank/DDBJ databases">
        <title>Sequencing the genomes of 1000 actinobacteria strains.</title>
        <authorList>
            <person name="Klenk H.-P."/>
        </authorList>
    </citation>
    <scope>NUCLEOTIDE SEQUENCE [LARGE SCALE GENOMIC DNA]</scope>
    <source>
        <strain evidence="3 4">DSM 19560</strain>
    </source>
</reference>